<protein>
    <submittedName>
        <fullName evidence="1">14708_t:CDS:1</fullName>
    </submittedName>
</protein>
<accession>A0A9N9KA93</accession>
<dbReference type="EMBL" id="CAJVPY010056065">
    <property type="protein sequence ID" value="CAG8818060.1"/>
    <property type="molecule type" value="Genomic_DNA"/>
</dbReference>
<organism evidence="1 2">
    <name type="scientific">Dentiscutata erythropus</name>
    <dbReference type="NCBI Taxonomy" id="1348616"/>
    <lineage>
        <taxon>Eukaryota</taxon>
        <taxon>Fungi</taxon>
        <taxon>Fungi incertae sedis</taxon>
        <taxon>Mucoromycota</taxon>
        <taxon>Glomeromycotina</taxon>
        <taxon>Glomeromycetes</taxon>
        <taxon>Diversisporales</taxon>
        <taxon>Gigasporaceae</taxon>
        <taxon>Dentiscutata</taxon>
    </lineage>
</organism>
<sequence>SSNILNCVGIARSRECVFIFGGIDRIFYVAPRFEGAPSDLSYIYNITESRIIQPSYQLPFNFTHSVVGVIGDFMHIIVLSYNDYLEDNQISIIPFNFARFKFESPVVTSTNLTKTRLRAAGVQPPGSDVVL</sequence>
<dbReference type="Proteomes" id="UP000789405">
    <property type="component" value="Unassembled WGS sequence"/>
</dbReference>
<evidence type="ECO:0000313" key="2">
    <source>
        <dbReference type="Proteomes" id="UP000789405"/>
    </source>
</evidence>
<keyword evidence="2" id="KW-1185">Reference proteome</keyword>
<feature type="non-terminal residue" evidence="1">
    <location>
        <position position="1"/>
    </location>
</feature>
<dbReference type="AlphaFoldDB" id="A0A9N9KA93"/>
<reference evidence="1" key="1">
    <citation type="submission" date="2021-06" db="EMBL/GenBank/DDBJ databases">
        <authorList>
            <person name="Kallberg Y."/>
            <person name="Tangrot J."/>
            <person name="Rosling A."/>
        </authorList>
    </citation>
    <scope>NUCLEOTIDE SEQUENCE</scope>
    <source>
        <strain evidence="1">MA453B</strain>
    </source>
</reference>
<proteinExistence type="predicted"/>
<feature type="non-terminal residue" evidence="1">
    <location>
        <position position="131"/>
    </location>
</feature>
<name>A0A9N9KA93_9GLOM</name>
<comment type="caution">
    <text evidence="1">The sequence shown here is derived from an EMBL/GenBank/DDBJ whole genome shotgun (WGS) entry which is preliminary data.</text>
</comment>
<evidence type="ECO:0000313" key="1">
    <source>
        <dbReference type="EMBL" id="CAG8818060.1"/>
    </source>
</evidence>
<dbReference type="OrthoDB" id="2472622at2759"/>
<gene>
    <name evidence="1" type="ORF">DERYTH_LOCUS26553</name>
</gene>